<name>S2KIQ4_LITA3</name>
<keyword evidence="3" id="KW-1185">Reference proteome</keyword>
<sequence length="217" mass="23945">MVFFWLILGAFLLSLYCYKTDRIRGFTHYAPNLLTSLGILGTFIGIVIGLMHFDPADIDNSITLLLSGLQTAFMTSLFGMASAIAFKVVTTSVGFMQPNAVTSISPQEVGPEDIHAILQAQTEILAKLRHAIAGDEDGSLVSQLKLLRLDNHDLGNKLDSIDKSNQKQLGILVELLRESERQTERFEQFSVDIEHKLDGLPESFSKSPSVTLHKEPA</sequence>
<protein>
    <recommendedName>
        <fullName evidence="4">MotA/TolQ/ExbB proton channel domain-containing protein</fullName>
    </recommendedName>
</protein>
<dbReference type="RefSeq" id="WP_016417021.1">
    <property type="nucleotide sequence ID" value="NZ_AUAB01000012.1"/>
</dbReference>
<keyword evidence="1" id="KW-1133">Transmembrane helix</keyword>
<accession>S2KIQ4</accession>
<organism evidence="2 3">
    <name type="scientific">Litchfieldella anticariensis (strain DSM 16096 / CECT 5854 / CIP 108499 / LMG 22089 / FP35)</name>
    <name type="common">Halomonas anticariensis</name>
    <dbReference type="NCBI Taxonomy" id="1121939"/>
    <lineage>
        <taxon>Bacteria</taxon>
        <taxon>Pseudomonadati</taxon>
        <taxon>Pseudomonadota</taxon>
        <taxon>Gammaproteobacteria</taxon>
        <taxon>Oceanospirillales</taxon>
        <taxon>Halomonadaceae</taxon>
        <taxon>Litchfieldella</taxon>
    </lineage>
</organism>
<comment type="caution">
    <text evidence="2">The sequence shown here is derived from an EMBL/GenBank/DDBJ whole genome shotgun (WGS) entry which is preliminary data.</text>
</comment>
<evidence type="ECO:0000313" key="2">
    <source>
        <dbReference type="EMBL" id="EPC01850.1"/>
    </source>
</evidence>
<evidence type="ECO:0000313" key="3">
    <source>
        <dbReference type="Proteomes" id="UP000014463"/>
    </source>
</evidence>
<dbReference type="OrthoDB" id="9798009at2"/>
<dbReference type="STRING" id="1121939.L861_19560"/>
<keyword evidence="1" id="KW-0472">Membrane</keyword>
<evidence type="ECO:0000256" key="1">
    <source>
        <dbReference type="SAM" id="Phobius"/>
    </source>
</evidence>
<dbReference type="Proteomes" id="UP000014463">
    <property type="component" value="Unassembled WGS sequence"/>
</dbReference>
<proteinExistence type="predicted"/>
<gene>
    <name evidence="2" type="ORF">L861_19560</name>
</gene>
<dbReference type="AlphaFoldDB" id="S2KIQ4"/>
<evidence type="ECO:0008006" key="4">
    <source>
        <dbReference type="Google" id="ProtNLM"/>
    </source>
</evidence>
<dbReference type="PATRIC" id="fig|1121939.11.peg.2513"/>
<feature type="transmembrane region" description="Helical" evidence="1">
    <location>
        <begin position="65"/>
        <end position="86"/>
    </location>
</feature>
<reference evidence="2 3" key="1">
    <citation type="journal article" date="2013" name="Genome Announc.">
        <title>Draft genome sequence of the moderately halophilic gammaproteobacterium Halomonas anticariensis FP35.</title>
        <authorList>
            <person name="Tahrioui A."/>
            <person name="Quesada E."/>
            <person name="Llamas I."/>
        </authorList>
    </citation>
    <scope>NUCLEOTIDE SEQUENCE [LARGE SCALE GENOMIC DNA]</scope>
    <source>
        <strain evidence="3">DSM 16096 / CECT 5854 / LMG 22089 / FP35</strain>
    </source>
</reference>
<feature type="transmembrane region" description="Helical" evidence="1">
    <location>
        <begin position="33"/>
        <end position="53"/>
    </location>
</feature>
<keyword evidence="1" id="KW-0812">Transmembrane</keyword>
<dbReference type="EMBL" id="ASTJ01000029">
    <property type="protein sequence ID" value="EPC01850.1"/>
    <property type="molecule type" value="Genomic_DNA"/>
</dbReference>
<dbReference type="eggNOG" id="COG0811">
    <property type="taxonomic scope" value="Bacteria"/>
</dbReference>